<dbReference type="Proteomes" id="UP001196873">
    <property type="component" value="Unassembled WGS sequence"/>
</dbReference>
<dbReference type="AlphaFoldDB" id="A0AAW4NIH1"/>
<evidence type="ECO:0000313" key="2">
    <source>
        <dbReference type="EMBL" id="MBW4864831.1"/>
    </source>
</evidence>
<proteinExistence type="predicted"/>
<sequence>MKRKAYTRPVTHYFDLVAEHLMDDSQIVHVSVPIDPSHELDPDDVGAKDNPFWADDEWPGYSPWDD</sequence>
<feature type="compositionally biased region" description="Acidic residues" evidence="1">
    <location>
        <begin position="54"/>
        <end position="66"/>
    </location>
</feature>
<evidence type="ECO:0000313" key="3">
    <source>
        <dbReference type="Proteomes" id="UP001196873"/>
    </source>
</evidence>
<evidence type="ECO:0000256" key="1">
    <source>
        <dbReference type="SAM" id="MobiDB-lite"/>
    </source>
</evidence>
<accession>A0AAW4NIH1</accession>
<name>A0AAW4NIH1_9BACT</name>
<gene>
    <name evidence="2" type="ORF">KZY68_02100</name>
</gene>
<dbReference type="EMBL" id="JAHXRF010000002">
    <property type="protein sequence ID" value="MBW4864831.1"/>
    <property type="molecule type" value="Genomic_DNA"/>
</dbReference>
<organism evidence="2 3">
    <name type="scientific">Segatella salivae</name>
    <dbReference type="NCBI Taxonomy" id="228604"/>
    <lineage>
        <taxon>Bacteria</taxon>
        <taxon>Pseudomonadati</taxon>
        <taxon>Bacteroidota</taxon>
        <taxon>Bacteroidia</taxon>
        <taxon>Bacteroidales</taxon>
        <taxon>Prevotellaceae</taxon>
        <taxon>Segatella</taxon>
    </lineage>
</organism>
<protein>
    <submittedName>
        <fullName evidence="2">Uncharacterized protein</fullName>
    </submittedName>
</protein>
<reference evidence="2" key="1">
    <citation type="submission" date="2021-07" db="EMBL/GenBank/DDBJ databases">
        <title>Genomic diversity and antimicrobial resistance of Prevotella spp. isolated from chronic lung disease airways.</title>
        <authorList>
            <person name="Webb K.A."/>
            <person name="Olagoke O.S."/>
            <person name="Baird T."/>
            <person name="Neill J."/>
            <person name="Pham A."/>
            <person name="Wells T.J."/>
            <person name="Ramsay K.A."/>
            <person name="Bell S.C."/>
            <person name="Sarovich D.S."/>
            <person name="Price E.P."/>
        </authorList>
    </citation>
    <scope>NUCLEOTIDE SEQUENCE</scope>
    <source>
        <strain evidence="2">SCHI0047.S.3</strain>
    </source>
</reference>
<comment type="caution">
    <text evidence="2">The sequence shown here is derived from an EMBL/GenBank/DDBJ whole genome shotgun (WGS) entry which is preliminary data.</text>
</comment>
<feature type="region of interest" description="Disordered" evidence="1">
    <location>
        <begin position="35"/>
        <end position="66"/>
    </location>
</feature>
<dbReference type="RefSeq" id="WP_007134922.1">
    <property type="nucleotide sequence ID" value="NZ_CABKPN010000001.1"/>
</dbReference>